<evidence type="ECO:0000256" key="3">
    <source>
        <dbReference type="ARBA" id="ARBA00023002"/>
    </source>
</evidence>
<feature type="signal peptide" evidence="7">
    <location>
        <begin position="1"/>
        <end position="22"/>
    </location>
</feature>
<feature type="region of interest" description="Disordered" evidence="6">
    <location>
        <begin position="618"/>
        <end position="646"/>
    </location>
</feature>
<evidence type="ECO:0000256" key="7">
    <source>
        <dbReference type="SAM" id="SignalP"/>
    </source>
</evidence>
<dbReference type="GO" id="GO:0046872">
    <property type="term" value="F:metal ion binding"/>
    <property type="evidence" value="ECO:0007669"/>
    <property type="project" value="UniProtKB-KW"/>
</dbReference>
<dbReference type="InterPro" id="IPR036188">
    <property type="entry name" value="FAD/NAD-bd_sf"/>
</dbReference>
<keyword evidence="5" id="KW-0411">Iron-sulfur</keyword>
<feature type="chain" id="PRO_5022173553" evidence="7">
    <location>
        <begin position="23"/>
        <end position="646"/>
    </location>
</feature>
<dbReference type="GO" id="GO:0016491">
    <property type="term" value="F:oxidoreductase activity"/>
    <property type="evidence" value="ECO:0007669"/>
    <property type="project" value="UniProtKB-KW"/>
</dbReference>
<evidence type="ECO:0000256" key="1">
    <source>
        <dbReference type="ARBA" id="ARBA00022485"/>
    </source>
</evidence>
<dbReference type="SUPFAM" id="SSF51905">
    <property type="entry name" value="FAD/NAD(P)-binding domain"/>
    <property type="match status" value="1"/>
</dbReference>
<evidence type="ECO:0000256" key="5">
    <source>
        <dbReference type="ARBA" id="ARBA00023014"/>
    </source>
</evidence>
<dbReference type="PANTHER" id="PTHR43498">
    <property type="entry name" value="FERREDOXIN:COB-COM HETERODISULFIDE REDUCTASE SUBUNIT A"/>
    <property type="match status" value="1"/>
</dbReference>
<dbReference type="EMBL" id="CP036291">
    <property type="protein sequence ID" value="QDU89749.1"/>
    <property type="molecule type" value="Genomic_DNA"/>
</dbReference>
<evidence type="ECO:0000313" key="9">
    <source>
        <dbReference type="Proteomes" id="UP000317429"/>
    </source>
</evidence>
<evidence type="ECO:0000256" key="4">
    <source>
        <dbReference type="ARBA" id="ARBA00023004"/>
    </source>
</evidence>
<sequence precursor="true">MRILAALATVLGSLFLAHPAQSQELVLLETEAFPELGGWLVDQQFMDLMGSPYVLAHGLGEPVPDAVTSTTLPRSGVYRVWVRTRDWVAPWSAPGAPGKFQVVLNGQPLETTFGTEGAQWHWQDGGEVQLSKDVRVVLHDLTGFEGRCDAILLAKDTGYIPPDGGEALAKLRSKHLGWDAAPADGGEYDLVVVGGGIAGTSAAITAARLGVRVALIQDRPVLGGNGSSEVRVWPEGKTNHEPYPRIGDVVAELVRDKGPADGNAKDAAVYDDQRKLDLARAEPNLTLMLEQRVNAASVSPEGRILSVVSQDTRSGKRTRVRGRWFLDSTGDAVLGALVGADYEITQTGHLGASNLWNVDAVEKNEHQLQCLCEDDDPLSLNFTPSDEPAPFPRCPWAVDLSSRPFPGRDGDQAKPDLAKLGGWFWESGFDKDPILDMEEVRDQNLRAMYGAWDTLKNVDQKYPTHRLKWAAFVAGKRESRRLLGDVVLSGEDFRQATPYPDACFPCTWKLDLHLADPKFDQGGSDPFISKAEFGPYTGPYWAPYRCLYSRNVGNLFMAGRNISVNHEALGAVRVMRTCGMMGEAVGMAVALCKQHDCTPRDVYQTHLGDLKRLMQRGAGKAATSTPVEAAGLKPQEADDLDARPVP</sequence>
<protein>
    <submittedName>
        <fullName evidence="8">Soluble pyridine nucleotide transhydrogenase</fullName>
    </submittedName>
</protein>
<evidence type="ECO:0000256" key="6">
    <source>
        <dbReference type="SAM" id="MobiDB-lite"/>
    </source>
</evidence>
<keyword evidence="1" id="KW-0004">4Fe-4S</keyword>
<dbReference type="Gene3D" id="3.50.50.60">
    <property type="entry name" value="FAD/NAD(P)-binding domain"/>
    <property type="match status" value="1"/>
</dbReference>
<keyword evidence="7" id="KW-0732">Signal</keyword>
<reference evidence="8 9" key="1">
    <citation type="submission" date="2019-02" db="EMBL/GenBank/DDBJ databases">
        <title>Deep-cultivation of Planctomycetes and their phenomic and genomic characterization uncovers novel biology.</title>
        <authorList>
            <person name="Wiegand S."/>
            <person name="Jogler M."/>
            <person name="Boedeker C."/>
            <person name="Pinto D."/>
            <person name="Vollmers J."/>
            <person name="Rivas-Marin E."/>
            <person name="Kohn T."/>
            <person name="Peeters S.H."/>
            <person name="Heuer A."/>
            <person name="Rast P."/>
            <person name="Oberbeckmann S."/>
            <person name="Bunk B."/>
            <person name="Jeske O."/>
            <person name="Meyerdierks A."/>
            <person name="Storesund J.E."/>
            <person name="Kallscheuer N."/>
            <person name="Luecker S."/>
            <person name="Lage O.M."/>
            <person name="Pohl T."/>
            <person name="Merkel B.J."/>
            <person name="Hornburger P."/>
            <person name="Mueller R.-W."/>
            <person name="Bruemmer F."/>
            <person name="Labrenz M."/>
            <person name="Spormann A.M."/>
            <person name="Op den Camp H."/>
            <person name="Overmann J."/>
            <person name="Amann R."/>
            <person name="Jetten M.S.M."/>
            <person name="Mascher T."/>
            <person name="Medema M.H."/>
            <person name="Devos D.P."/>
            <person name="Kaster A.-K."/>
            <person name="Ovreas L."/>
            <person name="Rohde M."/>
            <person name="Galperin M.Y."/>
            <person name="Jogler C."/>
        </authorList>
    </citation>
    <scope>NUCLEOTIDE SEQUENCE [LARGE SCALE GENOMIC DNA]</scope>
    <source>
        <strain evidence="8 9">Pla175</strain>
    </source>
</reference>
<dbReference type="PANTHER" id="PTHR43498:SF1">
    <property type="entry name" value="COB--COM HETERODISULFIDE REDUCTASE IRON-SULFUR SUBUNIT A"/>
    <property type="match status" value="1"/>
</dbReference>
<gene>
    <name evidence="8" type="ORF">Pla175_31440</name>
</gene>
<dbReference type="GO" id="GO:0051539">
    <property type="term" value="F:4 iron, 4 sulfur cluster binding"/>
    <property type="evidence" value="ECO:0007669"/>
    <property type="project" value="UniProtKB-KW"/>
</dbReference>
<keyword evidence="3" id="KW-0560">Oxidoreductase</keyword>
<dbReference type="InterPro" id="IPR039650">
    <property type="entry name" value="HdrA-like"/>
</dbReference>
<keyword evidence="4" id="KW-0408">Iron</keyword>
<accession>A0A518DE54</accession>
<dbReference type="AlphaFoldDB" id="A0A518DE54"/>
<organism evidence="8 9">
    <name type="scientific">Pirellulimonas nuda</name>
    <dbReference type="NCBI Taxonomy" id="2528009"/>
    <lineage>
        <taxon>Bacteria</taxon>
        <taxon>Pseudomonadati</taxon>
        <taxon>Planctomycetota</taxon>
        <taxon>Planctomycetia</taxon>
        <taxon>Pirellulales</taxon>
        <taxon>Lacipirellulaceae</taxon>
        <taxon>Pirellulimonas</taxon>
    </lineage>
</organism>
<proteinExistence type="predicted"/>
<dbReference type="CDD" id="cd02795">
    <property type="entry name" value="CBM6-CBM35-CBM36_like"/>
    <property type="match status" value="1"/>
</dbReference>
<name>A0A518DE54_9BACT</name>
<evidence type="ECO:0000313" key="8">
    <source>
        <dbReference type="EMBL" id="QDU89749.1"/>
    </source>
</evidence>
<dbReference type="OrthoDB" id="9780658at2"/>
<keyword evidence="9" id="KW-1185">Reference proteome</keyword>
<keyword evidence="2" id="KW-0479">Metal-binding</keyword>
<dbReference type="RefSeq" id="WP_145286877.1">
    <property type="nucleotide sequence ID" value="NZ_CP036291.1"/>
</dbReference>
<evidence type="ECO:0000256" key="2">
    <source>
        <dbReference type="ARBA" id="ARBA00022723"/>
    </source>
</evidence>
<dbReference type="Pfam" id="PF12831">
    <property type="entry name" value="FAD_oxidored"/>
    <property type="match status" value="1"/>
</dbReference>
<dbReference type="KEGG" id="pnd:Pla175_31440"/>
<dbReference type="Proteomes" id="UP000317429">
    <property type="component" value="Chromosome"/>
</dbReference>